<protein>
    <recommendedName>
        <fullName evidence="1">YcaO domain-containing protein</fullName>
    </recommendedName>
</protein>
<proteinExistence type="predicted"/>
<reference evidence="2 3" key="1">
    <citation type="submission" date="2020-10" db="EMBL/GenBank/DDBJ databases">
        <title>Sequencing the genomes of 1000 actinobacteria strains.</title>
        <authorList>
            <person name="Klenk H.-P."/>
        </authorList>
    </citation>
    <scope>NUCLEOTIDE SEQUENCE [LARGE SCALE GENOMIC DNA]</scope>
    <source>
        <strain evidence="2 3">DSM 43173</strain>
    </source>
</reference>
<sequence>MAADALDPRTLGEHDTSSYETDGFAFRPFTEDAVCDWVWGHSFGRRAPILAPESLAYYYVRG</sequence>
<keyword evidence="3" id="KW-1185">Reference proteome</keyword>
<comment type="caution">
    <text evidence="2">The sequence shown here is derived from an EMBL/GenBank/DDBJ whole genome shotgun (WGS) entry which is preliminary data.</text>
</comment>
<organism evidence="2 3">
    <name type="scientific">Nonomuraea angiospora</name>
    <dbReference type="NCBI Taxonomy" id="46172"/>
    <lineage>
        <taxon>Bacteria</taxon>
        <taxon>Bacillati</taxon>
        <taxon>Actinomycetota</taxon>
        <taxon>Actinomycetes</taxon>
        <taxon>Streptosporangiales</taxon>
        <taxon>Streptosporangiaceae</taxon>
        <taxon>Nonomuraea</taxon>
    </lineage>
</organism>
<evidence type="ECO:0000259" key="1">
    <source>
        <dbReference type="PROSITE" id="PS51664"/>
    </source>
</evidence>
<dbReference type="InterPro" id="IPR003776">
    <property type="entry name" value="YcaO-like_dom"/>
</dbReference>
<accession>A0ABR9MBE4</accession>
<gene>
    <name evidence="2" type="ORF">H4W80_008188</name>
</gene>
<dbReference type="Gene3D" id="3.30.40.250">
    <property type="match status" value="1"/>
</dbReference>
<evidence type="ECO:0000313" key="3">
    <source>
        <dbReference type="Proteomes" id="UP000633509"/>
    </source>
</evidence>
<dbReference type="EMBL" id="JADBEK010000001">
    <property type="protein sequence ID" value="MBE1589930.1"/>
    <property type="molecule type" value="Genomic_DNA"/>
</dbReference>
<evidence type="ECO:0000313" key="2">
    <source>
        <dbReference type="EMBL" id="MBE1589930.1"/>
    </source>
</evidence>
<dbReference type="Proteomes" id="UP000633509">
    <property type="component" value="Unassembled WGS sequence"/>
</dbReference>
<dbReference type="PROSITE" id="PS51664">
    <property type="entry name" value="YCAO"/>
    <property type="match status" value="1"/>
</dbReference>
<dbReference type="Pfam" id="PF02624">
    <property type="entry name" value="YcaO"/>
    <property type="match status" value="1"/>
</dbReference>
<feature type="domain" description="YcaO" evidence="1">
    <location>
        <begin position="1"/>
        <end position="62"/>
    </location>
</feature>
<name>A0ABR9MBE4_9ACTN</name>